<dbReference type="PANTHER" id="PTHR21569">
    <property type="entry name" value="RIBOSOMAL PROTEIN S9"/>
    <property type="match status" value="1"/>
</dbReference>
<dbReference type="RefSeq" id="WP_006290198.1">
    <property type="nucleotide sequence ID" value="NZ_BAUP01000088.1"/>
</dbReference>
<dbReference type="OrthoDB" id="9803965at2"/>
<reference evidence="7 8" key="1">
    <citation type="journal article" date="2014" name="FEMS Microbiol. Lett.">
        <title>Draft genome sequences of three Holospora species (Holospora obtusa, Holospora undulata, and Holospora elegans), endonuclear symbiotic bacteria of the ciliate Paramecium caudatum.</title>
        <authorList>
            <person name="Dohra H."/>
            <person name="Tanaka K."/>
            <person name="Suzuki T."/>
            <person name="Fujishima M."/>
            <person name="Suzuki H."/>
        </authorList>
    </citation>
    <scope>NUCLEOTIDE SEQUENCE [LARGE SCALE GENOMIC DNA]</scope>
    <source>
        <strain evidence="7 8">E1</strain>
    </source>
</reference>
<dbReference type="InterPro" id="IPR023035">
    <property type="entry name" value="Ribosomal_uS9_bac/plastid"/>
</dbReference>
<dbReference type="HAMAP" id="MF_00532_B">
    <property type="entry name" value="Ribosomal_uS9_B"/>
    <property type="match status" value="1"/>
</dbReference>
<dbReference type="InterPro" id="IPR000754">
    <property type="entry name" value="Ribosomal_uS9"/>
</dbReference>
<gene>
    <name evidence="5" type="primary">rpsI</name>
    <name evidence="7" type="ORF">HE1_00698</name>
</gene>
<dbReference type="FunFam" id="3.30.230.10:FF:000001">
    <property type="entry name" value="30S ribosomal protein S9"/>
    <property type="match status" value="1"/>
</dbReference>
<comment type="caution">
    <text evidence="7">The sequence shown here is derived from an EMBL/GenBank/DDBJ whole genome shotgun (WGS) entry which is preliminary data.</text>
</comment>
<evidence type="ECO:0000256" key="5">
    <source>
        <dbReference type="HAMAP-Rule" id="MF_00532"/>
    </source>
</evidence>
<accession>A0A023DY29</accession>
<dbReference type="Gene3D" id="3.30.230.10">
    <property type="match status" value="1"/>
</dbReference>
<feature type="region of interest" description="Disordered" evidence="6">
    <location>
        <begin position="125"/>
        <end position="147"/>
    </location>
</feature>
<dbReference type="GO" id="GO:0022627">
    <property type="term" value="C:cytosolic small ribosomal subunit"/>
    <property type="evidence" value="ECO:0007669"/>
    <property type="project" value="TreeGrafter"/>
</dbReference>
<dbReference type="Pfam" id="PF00380">
    <property type="entry name" value="Ribosomal_S9"/>
    <property type="match status" value="1"/>
</dbReference>
<proteinExistence type="inferred from homology"/>
<evidence type="ECO:0000313" key="8">
    <source>
        <dbReference type="Proteomes" id="UP000024842"/>
    </source>
</evidence>
<dbReference type="AlphaFoldDB" id="A0A023DY29"/>
<evidence type="ECO:0000256" key="2">
    <source>
        <dbReference type="ARBA" id="ARBA00022980"/>
    </source>
</evidence>
<keyword evidence="3 5" id="KW-0687">Ribonucleoprotein</keyword>
<dbReference type="NCBIfam" id="NF001099">
    <property type="entry name" value="PRK00132.1"/>
    <property type="match status" value="1"/>
</dbReference>
<dbReference type="SUPFAM" id="SSF54211">
    <property type="entry name" value="Ribosomal protein S5 domain 2-like"/>
    <property type="match status" value="1"/>
</dbReference>
<dbReference type="InterPro" id="IPR020568">
    <property type="entry name" value="Ribosomal_Su5_D2-typ_SF"/>
</dbReference>
<keyword evidence="8" id="KW-1185">Reference proteome</keyword>
<dbReference type="EMBL" id="BAUP01000088">
    <property type="protein sequence ID" value="GAJ46366.1"/>
    <property type="molecule type" value="Genomic_DNA"/>
</dbReference>
<organism evidence="7 8">
    <name type="scientific">Holospora elegans E1</name>
    <dbReference type="NCBI Taxonomy" id="1427503"/>
    <lineage>
        <taxon>Bacteria</taxon>
        <taxon>Pseudomonadati</taxon>
        <taxon>Pseudomonadota</taxon>
        <taxon>Alphaproteobacteria</taxon>
        <taxon>Holosporales</taxon>
        <taxon>Holosporaceae</taxon>
        <taxon>Holospora</taxon>
    </lineage>
</organism>
<dbReference type="InterPro" id="IPR014721">
    <property type="entry name" value="Ribsml_uS5_D2-typ_fold_subgr"/>
</dbReference>
<dbReference type="PANTHER" id="PTHR21569:SF1">
    <property type="entry name" value="SMALL RIBOSOMAL SUBUNIT PROTEIN US9M"/>
    <property type="match status" value="1"/>
</dbReference>
<feature type="compositionally biased region" description="Basic residues" evidence="6">
    <location>
        <begin position="128"/>
        <end position="147"/>
    </location>
</feature>
<protein>
    <recommendedName>
        <fullName evidence="4 5">Small ribosomal subunit protein uS9</fullName>
    </recommendedName>
</protein>
<evidence type="ECO:0000313" key="7">
    <source>
        <dbReference type="EMBL" id="GAJ46366.1"/>
    </source>
</evidence>
<evidence type="ECO:0000256" key="6">
    <source>
        <dbReference type="SAM" id="MobiDB-lite"/>
    </source>
</evidence>
<keyword evidence="2 5" id="KW-0689">Ribosomal protein</keyword>
<sequence length="147" mass="16225">MESNLQEQSVQRQALKADSKGRFYATGRRKSSVARVWVKPGLGKFIVNGKSLEEYFFIPGLKVLAELSLKVTEKLAHYDTVCTVRGGGLSGQAGALCHGISCALAGSDLSLRPLLKKEGFLTRDARRVERKKPGKPKARKSFQFSKR</sequence>
<evidence type="ECO:0000256" key="3">
    <source>
        <dbReference type="ARBA" id="ARBA00023274"/>
    </source>
</evidence>
<dbReference type="STRING" id="1427503.HE1_00698"/>
<dbReference type="GO" id="GO:0003735">
    <property type="term" value="F:structural constituent of ribosome"/>
    <property type="evidence" value="ECO:0007669"/>
    <property type="project" value="InterPro"/>
</dbReference>
<dbReference type="Proteomes" id="UP000024842">
    <property type="component" value="Unassembled WGS sequence"/>
</dbReference>
<evidence type="ECO:0000256" key="1">
    <source>
        <dbReference type="ARBA" id="ARBA00005251"/>
    </source>
</evidence>
<name>A0A023DY29_9PROT</name>
<dbReference type="GO" id="GO:0006412">
    <property type="term" value="P:translation"/>
    <property type="evidence" value="ECO:0007669"/>
    <property type="project" value="UniProtKB-UniRule"/>
</dbReference>
<dbReference type="GO" id="GO:0003723">
    <property type="term" value="F:RNA binding"/>
    <property type="evidence" value="ECO:0007669"/>
    <property type="project" value="TreeGrafter"/>
</dbReference>
<comment type="similarity">
    <text evidence="1 5">Belongs to the universal ribosomal protein uS9 family.</text>
</comment>
<evidence type="ECO:0000256" key="4">
    <source>
        <dbReference type="ARBA" id="ARBA00035259"/>
    </source>
</evidence>